<feature type="domain" description="Glycosyltransferase 2-like" evidence="1">
    <location>
        <begin position="6"/>
        <end position="132"/>
    </location>
</feature>
<dbReference type="InterPro" id="IPR054028">
    <property type="entry name" value="TarS/TarP_linker"/>
</dbReference>
<protein>
    <submittedName>
        <fullName evidence="3">Glycosyltransferase involved in cell wall biosynthesis</fullName>
    </submittedName>
</protein>
<keyword evidence="4" id="KW-1185">Reference proteome</keyword>
<proteinExistence type="predicted"/>
<dbReference type="PANTHER" id="PTHR22916">
    <property type="entry name" value="GLYCOSYLTRANSFERASE"/>
    <property type="match status" value="1"/>
</dbReference>
<dbReference type="PANTHER" id="PTHR22916:SF3">
    <property type="entry name" value="UDP-GLCNAC:BETAGAL BETA-1,3-N-ACETYLGLUCOSAMINYLTRANSFERASE-LIKE PROTEIN 1"/>
    <property type="match status" value="1"/>
</dbReference>
<dbReference type="CDD" id="cd00761">
    <property type="entry name" value="Glyco_tranf_GTA_type"/>
    <property type="match status" value="1"/>
</dbReference>
<evidence type="ECO:0000313" key="3">
    <source>
        <dbReference type="EMBL" id="NYH88257.1"/>
    </source>
</evidence>
<gene>
    <name evidence="3" type="ORF">F4554_000895</name>
</gene>
<dbReference type="EMBL" id="JACBZH010000001">
    <property type="protein sequence ID" value="NYH88257.1"/>
    <property type="molecule type" value="Genomic_DNA"/>
</dbReference>
<dbReference type="Pfam" id="PF22181">
    <property type="entry name" value="TarS_linker"/>
    <property type="match status" value="1"/>
</dbReference>
<dbReference type="InterPro" id="IPR029044">
    <property type="entry name" value="Nucleotide-diphossugar_trans"/>
</dbReference>
<evidence type="ECO:0000259" key="1">
    <source>
        <dbReference type="Pfam" id="PF00535"/>
    </source>
</evidence>
<organism evidence="3 4">
    <name type="scientific">Actinopolymorpha rutila</name>
    <dbReference type="NCBI Taxonomy" id="446787"/>
    <lineage>
        <taxon>Bacteria</taxon>
        <taxon>Bacillati</taxon>
        <taxon>Actinomycetota</taxon>
        <taxon>Actinomycetes</taxon>
        <taxon>Propionibacteriales</taxon>
        <taxon>Actinopolymorphaceae</taxon>
        <taxon>Actinopolymorpha</taxon>
    </lineage>
</organism>
<accession>A0A852Z4F0</accession>
<comment type="caution">
    <text evidence="3">The sequence shown here is derived from an EMBL/GenBank/DDBJ whole genome shotgun (WGS) entry which is preliminary data.</text>
</comment>
<reference evidence="3 4" key="1">
    <citation type="submission" date="2020-07" db="EMBL/GenBank/DDBJ databases">
        <title>Sequencing the genomes of 1000 actinobacteria strains.</title>
        <authorList>
            <person name="Klenk H.-P."/>
        </authorList>
    </citation>
    <scope>NUCLEOTIDE SEQUENCE [LARGE SCALE GENOMIC DNA]</scope>
    <source>
        <strain evidence="3 4">DSM 18448</strain>
    </source>
</reference>
<sequence length="693" mass="77339">MPLKVSVVVPVYNPGTDIDRCIESLLGQTLSPDEFEVVFVDDGSTDETPARLDKLAEEHSNVRVIHIPNSGWPGKPRNVGVDTARGEYIQYVDQDDYMAPDALRRLYELGSRNGADIVIGKVVSNWRGVPISVWKTTRHKVTIRDFPLWDSLTPHKMFRKTFLEEQNIRFPEGKRRLEDQLYMIQAYFPAKAVSILGDYTCYYYWRRTDKNNAGSAPIDPVGYYDNLRDVLQVVEDNTEPGAFRDKILRRFYRTEMLGRINDASLLKYLPAYREELFREIRKLALERMTDGVTAGLPALLRMKASLLMAGRLDELVTLAERCRAIKARTPLESVSWSDGRLKLRFDAYLQREAGAGEEVLAVHQEDGKYYLDPALSEELLDWHDGYLGNELRSARVDVSIRDRETAAEWLIPAKVQLTYDERTATDTGDGHRTSVRIRGSVTVDPERAAGGRPLGKGIWDLWARVVLVGFDQRVRLGTSDVAALQDGCLPALLGQQNLLVVPYFTEGHDNLSLDVDRRGKTLAKAVGGRAWTPLPAAGREIELAAPIVHPMGSPAVSAKLVLLNEDDPDAAPSHVVPAALVADQSGRARMVATLRRLPLSPDSRWRVSALLDGDERPAVIVGQLDVDARGRANLAGAHRISRSTLLARRLAGEVVTYPPARRVARTLVGHAPSAVRTRLRRFAKATLAKIVKQ</sequence>
<dbReference type="RefSeq" id="WP_179786189.1">
    <property type="nucleotide sequence ID" value="NZ_BAAARR010000004.1"/>
</dbReference>
<feature type="domain" description="TarS/TarP linker" evidence="2">
    <location>
        <begin position="220"/>
        <end position="319"/>
    </location>
</feature>
<dbReference type="Proteomes" id="UP000579605">
    <property type="component" value="Unassembled WGS sequence"/>
</dbReference>
<dbReference type="InterPro" id="IPR001173">
    <property type="entry name" value="Glyco_trans_2-like"/>
</dbReference>
<dbReference type="SUPFAM" id="SSF53448">
    <property type="entry name" value="Nucleotide-diphospho-sugar transferases"/>
    <property type="match status" value="1"/>
</dbReference>
<evidence type="ECO:0000313" key="4">
    <source>
        <dbReference type="Proteomes" id="UP000579605"/>
    </source>
</evidence>
<dbReference type="Pfam" id="PF00535">
    <property type="entry name" value="Glycos_transf_2"/>
    <property type="match status" value="1"/>
</dbReference>
<keyword evidence="3" id="KW-0808">Transferase</keyword>
<dbReference type="Gene3D" id="3.90.550.10">
    <property type="entry name" value="Spore Coat Polysaccharide Biosynthesis Protein SpsA, Chain A"/>
    <property type="match status" value="1"/>
</dbReference>
<dbReference type="GO" id="GO:0016758">
    <property type="term" value="F:hexosyltransferase activity"/>
    <property type="evidence" value="ECO:0007669"/>
    <property type="project" value="UniProtKB-ARBA"/>
</dbReference>
<dbReference type="AlphaFoldDB" id="A0A852Z4F0"/>
<name>A0A852Z4F0_9ACTN</name>
<evidence type="ECO:0000259" key="2">
    <source>
        <dbReference type="Pfam" id="PF22181"/>
    </source>
</evidence>